<name>A0ABN7UCD1_GIGMA</name>
<dbReference type="Proteomes" id="UP000789901">
    <property type="component" value="Unassembled WGS sequence"/>
</dbReference>
<sequence>MKSIVTHSHIITSISLQPTTKSLTTYERFHQLALTTSNFGSSSLPNNASLIRVSLQQYEEELEELPINAINESFKTTLVSNIISKKNIITKQKTQLKKLKQHAQAQAKLESKKAKMLKEDIVEKYDGPRRLLAAMIHPNFWDKIHDCIEFGSMYQKRKKVVIKMKPHIDKYYCLASVKTAQTLAKVFVDDAIIISQDDKTKVNLGVLAVGRTFKTIQTINEPILVADHNFLVSSKIKLIPSVYLVIDLANSNDSLHLAIIKENKVKPVWVLLVD</sequence>
<proteinExistence type="predicted"/>
<keyword evidence="2" id="KW-1185">Reference proteome</keyword>
<gene>
    <name evidence="1" type="ORF">GMARGA_LOCUS5040</name>
</gene>
<evidence type="ECO:0000313" key="2">
    <source>
        <dbReference type="Proteomes" id="UP000789901"/>
    </source>
</evidence>
<evidence type="ECO:0000313" key="1">
    <source>
        <dbReference type="EMBL" id="CAG8561511.1"/>
    </source>
</evidence>
<organism evidence="1 2">
    <name type="scientific">Gigaspora margarita</name>
    <dbReference type="NCBI Taxonomy" id="4874"/>
    <lineage>
        <taxon>Eukaryota</taxon>
        <taxon>Fungi</taxon>
        <taxon>Fungi incertae sedis</taxon>
        <taxon>Mucoromycota</taxon>
        <taxon>Glomeromycotina</taxon>
        <taxon>Glomeromycetes</taxon>
        <taxon>Diversisporales</taxon>
        <taxon>Gigasporaceae</taxon>
        <taxon>Gigaspora</taxon>
    </lineage>
</organism>
<reference evidence="1 2" key="1">
    <citation type="submission" date="2021-06" db="EMBL/GenBank/DDBJ databases">
        <authorList>
            <person name="Kallberg Y."/>
            <person name="Tangrot J."/>
            <person name="Rosling A."/>
        </authorList>
    </citation>
    <scope>NUCLEOTIDE SEQUENCE [LARGE SCALE GENOMIC DNA]</scope>
    <source>
        <strain evidence="1 2">120-4 pot B 10/14</strain>
    </source>
</reference>
<dbReference type="EMBL" id="CAJVQB010002082">
    <property type="protein sequence ID" value="CAG8561511.1"/>
    <property type="molecule type" value="Genomic_DNA"/>
</dbReference>
<protein>
    <submittedName>
        <fullName evidence="1">34166_t:CDS:1</fullName>
    </submittedName>
</protein>
<comment type="caution">
    <text evidence="1">The sequence shown here is derived from an EMBL/GenBank/DDBJ whole genome shotgun (WGS) entry which is preliminary data.</text>
</comment>
<accession>A0ABN7UCD1</accession>
<feature type="non-terminal residue" evidence="1">
    <location>
        <position position="274"/>
    </location>
</feature>